<evidence type="ECO:0000313" key="3">
    <source>
        <dbReference type="Proteomes" id="UP000000674"/>
    </source>
</evidence>
<feature type="domain" description="Polymerase/histidinol phosphatase N-terminal" evidence="1">
    <location>
        <begin position="2"/>
        <end position="74"/>
    </location>
</feature>
<dbReference type="GO" id="GO:0005829">
    <property type="term" value="C:cytosol"/>
    <property type="evidence" value="ECO:0007669"/>
    <property type="project" value="TreeGrafter"/>
</dbReference>
<dbReference type="OrthoDB" id="9968at2157"/>
<dbReference type="Pfam" id="PF02811">
    <property type="entry name" value="PHP"/>
    <property type="match status" value="1"/>
</dbReference>
<evidence type="ECO:0000259" key="1">
    <source>
        <dbReference type="SMART" id="SM00481"/>
    </source>
</evidence>
<proteinExistence type="predicted"/>
<dbReference type="KEGG" id="mtp:Mthe_0812"/>
<dbReference type="CDD" id="cd07432">
    <property type="entry name" value="PHP_HisPPase"/>
    <property type="match status" value="1"/>
</dbReference>
<accession>A0B7C7</accession>
<dbReference type="InterPro" id="IPR016195">
    <property type="entry name" value="Pol/histidinol_Pase-like"/>
</dbReference>
<dbReference type="GO" id="GO:0042578">
    <property type="term" value="F:phosphoric ester hydrolase activity"/>
    <property type="evidence" value="ECO:0007669"/>
    <property type="project" value="TreeGrafter"/>
</dbReference>
<dbReference type="STRING" id="349307.Mthe_0812"/>
<dbReference type="InterPro" id="IPR050243">
    <property type="entry name" value="PHP_phosphatase"/>
</dbReference>
<dbReference type="Proteomes" id="UP000000674">
    <property type="component" value="Chromosome"/>
</dbReference>
<dbReference type="GO" id="GO:0008270">
    <property type="term" value="F:zinc ion binding"/>
    <property type="evidence" value="ECO:0007669"/>
    <property type="project" value="TreeGrafter"/>
</dbReference>
<dbReference type="RefSeq" id="WP_011695997.1">
    <property type="nucleotide sequence ID" value="NC_008553.1"/>
</dbReference>
<dbReference type="EMBL" id="CP000477">
    <property type="protein sequence ID" value="ABK14601.1"/>
    <property type="molecule type" value="Genomic_DNA"/>
</dbReference>
<dbReference type="PANTHER" id="PTHR36928:SF1">
    <property type="entry name" value="PHOSPHATASE YCDX-RELATED"/>
    <property type="match status" value="1"/>
</dbReference>
<dbReference type="InterPro" id="IPR003141">
    <property type="entry name" value="Pol/His_phosphatase_N"/>
</dbReference>
<evidence type="ECO:0000313" key="2">
    <source>
        <dbReference type="EMBL" id="ABK14601.1"/>
    </source>
</evidence>
<dbReference type="GeneID" id="4462103"/>
<dbReference type="InterPro" id="IPR004013">
    <property type="entry name" value="PHP_dom"/>
</dbReference>
<name>A0B7C7_METTP</name>
<dbReference type="SUPFAM" id="SSF89550">
    <property type="entry name" value="PHP domain-like"/>
    <property type="match status" value="1"/>
</dbReference>
<organism evidence="2 3">
    <name type="scientific">Methanothrix thermoacetophila (strain DSM 6194 / JCM 14653 / NBRC 101360 / PT)</name>
    <name type="common">Methanosaeta thermophila</name>
    <dbReference type="NCBI Taxonomy" id="349307"/>
    <lineage>
        <taxon>Archaea</taxon>
        <taxon>Methanobacteriati</taxon>
        <taxon>Methanobacteriota</taxon>
        <taxon>Stenosarchaea group</taxon>
        <taxon>Methanomicrobia</taxon>
        <taxon>Methanotrichales</taxon>
        <taxon>Methanotrichaceae</taxon>
        <taxon>Methanothrix</taxon>
    </lineage>
</organism>
<dbReference type="HOGENOM" id="CLU_106253_0_0_2"/>
<reference evidence="2 3" key="1">
    <citation type="submission" date="2006-10" db="EMBL/GenBank/DDBJ databases">
        <title>Complete sequence of Methanosaeta thermophila PT.</title>
        <authorList>
            <consortium name="US DOE Joint Genome Institute"/>
            <person name="Copeland A."/>
            <person name="Lucas S."/>
            <person name="Lapidus A."/>
            <person name="Barry K."/>
            <person name="Detter J.C."/>
            <person name="Glavina del Rio T."/>
            <person name="Hammon N."/>
            <person name="Israni S."/>
            <person name="Pitluck S."/>
            <person name="Chain P."/>
            <person name="Malfatti S."/>
            <person name="Shin M."/>
            <person name="Vergez L."/>
            <person name="Schmutz J."/>
            <person name="Larimer F."/>
            <person name="Land M."/>
            <person name="Hauser L."/>
            <person name="Kyrpides N."/>
            <person name="Kim E."/>
            <person name="Smith K.S."/>
            <person name="Ingram-Smith C."/>
            <person name="Richardson P."/>
        </authorList>
    </citation>
    <scope>NUCLEOTIDE SEQUENCE [LARGE SCALE GENOMIC DNA]</scope>
    <source>
        <strain evidence="3">DSM 6194 / JCM 14653 / NBRC 101360 / PT</strain>
    </source>
</reference>
<dbReference type="NCBIfam" id="NF004981">
    <property type="entry name" value="PRK06361.1"/>
    <property type="match status" value="1"/>
</dbReference>
<dbReference type="PANTHER" id="PTHR36928">
    <property type="entry name" value="PHOSPHATASE YCDX-RELATED"/>
    <property type="match status" value="1"/>
</dbReference>
<keyword evidence="3" id="KW-1185">Reference proteome</keyword>
<gene>
    <name evidence="2" type="ordered locus">Mthe_0812</name>
</gene>
<dbReference type="SMART" id="SM00481">
    <property type="entry name" value="POLIIIAc"/>
    <property type="match status" value="1"/>
</dbReference>
<protein>
    <submittedName>
        <fullName evidence="2">PHP C-terminal domain protein</fullName>
    </submittedName>
</protein>
<dbReference type="AlphaFoldDB" id="A0B7C7"/>
<sequence length="219" mass="23481">MIDLHTHTVFSDGELIPAELLRRAEASGYTAIAITDHVDFTNVEHVVGSMLKVKEMEDAYSLKVIIGVEITHVPPEKIERLVLLSRALGAEIVVVHGETPVEPVAPGTNRAAIEAGVDILAHPGFIALEEAELARENDVVLEITSRLGHNITNGHVVRVAKKAGAKMAVNTDTHAPEDLITSKRAVEIAIGAGLTREEAVEMVRAHPLASQLGLERSGI</sequence>
<dbReference type="Gene3D" id="3.20.20.140">
    <property type="entry name" value="Metal-dependent hydrolases"/>
    <property type="match status" value="1"/>
</dbReference>